<gene>
    <name evidence="1" type="ORF">MBCUR_04990</name>
</gene>
<comment type="caution">
    <text evidence="1">The sequence shown here is derived from an EMBL/GenBank/DDBJ whole genome shotgun (WGS) entry which is preliminary data.</text>
</comment>
<dbReference type="Proteomes" id="UP000077245">
    <property type="component" value="Unassembled WGS sequence"/>
</dbReference>
<proteinExistence type="predicted"/>
<evidence type="ECO:0000313" key="2">
    <source>
        <dbReference type="Proteomes" id="UP000077245"/>
    </source>
</evidence>
<dbReference type="AlphaFoldDB" id="A0A166CHJ9"/>
<name>A0A166CHJ9_9EURY</name>
<sequence>MDEKFELLNILVVPPLTYNAPPFDMALFLLNIELEIFKSLKVYIAPPLFALFEVKLDLEEILVRPFV</sequence>
<evidence type="ECO:0000313" key="1">
    <source>
        <dbReference type="EMBL" id="KZX14407.1"/>
    </source>
</evidence>
<reference evidence="1 2" key="1">
    <citation type="submission" date="2016-04" db="EMBL/GenBank/DDBJ databases">
        <title>Genome sequence of Methanobrevibacter curvatus DSM 11111.</title>
        <authorList>
            <person name="Poehlein A."/>
            <person name="Seedorf H."/>
            <person name="Daniel R."/>
        </authorList>
    </citation>
    <scope>NUCLEOTIDE SEQUENCE [LARGE SCALE GENOMIC DNA]</scope>
    <source>
        <strain evidence="1 2">DSM 11111</strain>
    </source>
</reference>
<organism evidence="1 2">
    <name type="scientific">Methanobrevibacter curvatus</name>
    <dbReference type="NCBI Taxonomy" id="49547"/>
    <lineage>
        <taxon>Archaea</taxon>
        <taxon>Methanobacteriati</taxon>
        <taxon>Methanobacteriota</taxon>
        <taxon>Methanomada group</taxon>
        <taxon>Methanobacteria</taxon>
        <taxon>Methanobacteriales</taxon>
        <taxon>Methanobacteriaceae</taxon>
        <taxon>Methanobrevibacter</taxon>
    </lineage>
</organism>
<keyword evidence="2" id="KW-1185">Reference proteome</keyword>
<accession>A0A166CHJ9</accession>
<protein>
    <submittedName>
        <fullName evidence="1">Uncharacterized protein</fullName>
    </submittedName>
</protein>
<dbReference type="EMBL" id="LWMV01000100">
    <property type="protein sequence ID" value="KZX14407.1"/>
    <property type="molecule type" value="Genomic_DNA"/>
</dbReference>